<evidence type="ECO:0000256" key="1">
    <source>
        <dbReference type="ARBA" id="ARBA00022737"/>
    </source>
</evidence>
<feature type="compositionally biased region" description="Low complexity" evidence="4">
    <location>
        <begin position="574"/>
        <end position="598"/>
    </location>
</feature>
<dbReference type="VEuPathDB" id="FungiDB:GGTG_10602"/>
<feature type="compositionally biased region" description="Low complexity" evidence="4">
    <location>
        <begin position="853"/>
        <end position="862"/>
    </location>
</feature>
<dbReference type="STRING" id="644352.J3PAS7"/>
<evidence type="ECO:0000259" key="6">
    <source>
        <dbReference type="Pfam" id="PF24883"/>
    </source>
</evidence>
<dbReference type="OrthoDB" id="163438at2759"/>
<feature type="compositionally biased region" description="Low complexity" evidence="4">
    <location>
        <begin position="767"/>
        <end position="792"/>
    </location>
</feature>
<keyword evidence="2 3" id="KW-0040">ANK repeat</keyword>
<feature type="region of interest" description="Disordered" evidence="4">
    <location>
        <begin position="1"/>
        <end position="108"/>
    </location>
</feature>
<feature type="region of interest" description="Disordered" evidence="4">
    <location>
        <begin position="1187"/>
        <end position="1211"/>
    </location>
</feature>
<feature type="domain" description="Nephrocystin 3-like N-terminal" evidence="6">
    <location>
        <begin position="1170"/>
        <end position="1351"/>
    </location>
</feature>
<feature type="repeat" description="ANK" evidence="3">
    <location>
        <begin position="1836"/>
        <end position="1872"/>
    </location>
</feature>
<feature type="region of interest" description="Disordered" evidence="4">
    <location>
        <begin position="560"/>
        <end position="862"/>
    </location>
</feature>
<gene>
    <name evidence="8" type="primary">20351060</name>
    <name evidence="7" type="ORF">GGTG_10602</name>
</gene>
<feature type="repeat" description="ANK" evidence="3">
    <location>
        <begin position="2329"/>
        <end position="2366"/>
    </location>
</feature>
<dbReference type="EnsemblFungi" id="EJT71343">
    <property type="protein sequence ID" value="EJT71343"/>
    <property type="gene ID" value="GGTG_10602"/>
</dbReference>
<sequence>MSTSTPPGPPDDMVTPSVASGENRRRKRDRLRELLGAARPFFRRRSKSSGPPGADDAIVGGLVSPTGSVTTLPPGPPQRAYTSFTTTFSPKGPPARSVTTPVTPPGVTRTVTHTVVTTYTRAPAVSPGAVAHDQGSTYRAVSPALPPVSPAISRAASTRTVPAAAISPGALPALRPAGGRTASASIRSISPPASLHRHNISPAIQPAVSPAQDASAFVRSSSPLAAQPRPSVSATVPPTAVPAIAPAVAPARDSSSSVRSGSSLAAQSRPAVSPVVSITPPPTVPPAAAPVGPAVVPAVVPAQDASTPVRPSPPLAAQPSPAASAAIPAAAAPVAPAKAPAAVPAQDSSSSVGPSSPLAAQPRPTPPAAVPPVVTPTAPAPAAAPAVVPAVVPATTPSEDTGDSVRPSSPQVASSRPTASAAVPQKAQPTASVPAAAPAVLPARDNSAPIKPSSSSAAPSRSIVSPTVSTAVPQTVQTTAPTPVVAPVVAPIAAPVVAPAVGAAAQPAPVPVVAPAPAPAHAPTPAVVPAVVPARDNSASVPRTVPVAVLPTVSAPRVPAAVPAQDASASRPNTSASQDTTSSEETSTSQYTTSSQDTRSSEAASPIVRPTIPRVSAIGTPPSTQSSPISAATQDTNTSRDTRASQVVPPTTQPTAPSATSPPNAHAVTPVPPTRSPTRDTKDTSTLKAHIQPTVTSVVPSTKDTHDASDLKTVSPTTSPKSTPTPTPAAPARSPARATPRDTQDSTPSHPPAPRTVSPTAAPAISPVAPVRAATPVPARAPIRAPVRAPTRQNSTKSQSPVPRTISPTSPLAITPGAPVRAPAQDAQDAIASQAPAPRTVSPTMTPTPLTKAPAQAAVPNPVAVPTPPTQTAEEVSLNIPQRESLRIWGAAYQQLKSSDKTASLVAKYESILGQFEPVAAPLLDNGAMTKRLQAMDIVVKRAGTSNYGGKPAEVGDGSLAVLGLVRGTVAELAAANPVASFAWAGFCVIAPNLLAPITENKPMGDGLAHLSDRLKWYMALVQLLLAESWKDDDQFDDLRSEIDARVTRLYRKLLEFEMRCVCAYVSPRTAAAKYLVSWNGWSNLLQSIKDSEASLHSEINQYSTEAVKEYLNTLVTTSGQTLGTQQEAVESSRAAEDIEMEKVRNETIRKFQVVNYGDCFNDVPARVQGTCEWIEKDDAYRRWVASENGESPRQRPRDRQPSPSAKAAPKVLNISAGPGWGKSVLARFMVETRLPADLGAGHTICHYFFRYDQPGMNSATNALHSIIHQLLCQQRELADVVENRLKQLGSGAMGTSNLVEILLDAVSSPKARPVVCVIDALDECLPDQLVDIVYLLKQARSHNIRFLLNTRPWQHILQTLREELQEGNLETISAETFKQRDISHREIELVLNHNLKTLEDRFDEETRLKVQKKLLSTSVDRAERTFLWLKLVHESVKKVHLKEDVDKLLRKPPATLYDAYDLLLSRVKPERRQMFSILLNLVLVSERPLSVKEASTAVWLRLHPKTRSLAQFDPDGAAAFQSWVAETGGGFVHVSEGRLYFLHQTCRGYLLRKPNSKPGDSGTVTFASSTTEALAHATAAECCLLSLLLRPFPPVKPGSESALEYDGSESPDPGADNTHAGSHENNLAGYAAAYLTHHFNLCQRYEAGSEALVDIDASLRPIYTWLFRRYLLSEGCCLKAVDPRVLCDKEAGPEKVAERYLLVLRHIPAFFNDPLRLGYGESRPAQLSSNPVFIVLSNESMWSPKTPPTMQAAGVLTGSLLLFQAERDAGNLERTVQPVDIVGHGEYSEPVPAITRYYAKQSTPLFRAAAMDSAHIVRWILASGVKLSGTDRHGDGNTVLHAAVRQPFAKSQSDTLKVLLEAGADPKAANDRGLKPITCAAAWQNWPAVRLLLARGADPSGADGHHIGTTPLLSAVRYQRAHGGDLNAIKMLLEAGAGPNGGTQPPLAGATPEVMSLLLEAGARGGTGEDNGHDTALHALMCQLGDKWLRFQPQRITKLIHDLVKAGCPADGHGAKGITPLQTMFVSTPSGGSLKGVQQGPYPFVQCIDTLCELGADVNSRSKKHGRTALHFACIVSIPEHELGPVFQALARHGADFGARDSAGDTALHALSWRPGEDSCEKKAGRARSFLQTVLPDPTKADLPAMEAASDLVNARNRRGQTALHLICLERTPDQDMLEWCQTLLAWGADAKGRDMGGNPLLHSLVINPHAYPAGGPDRSDLDDVLDLLISRGPGSGSCDAVNARDGRGRTALHVACEKQSSIDAALKWSRELLGRGADADIRDAKGGTALHSLAQRGRIDDAPITFSSVAGLLSSRGAGLLEARDAHGRTALHLVCSSVQQLVILRHRAHTLLGLGADADARDDVGASPLHALANNAGLMREFRRLPQDGLDDVVKLLVSRGANLGAKDREGRTFFDYMLEVGPKFAGIYRYSKAAAGGRDAAVELLASRGAAPPAPREGQGQGRPSFQHRLEVWHDGVGKTSNWGEEDEDSSLPQVDRWLFDQKEYLDWRREHFPQLPVTPPQ</sequence>
<feature type="repeat" description="ANK" evidence="3">
    <location>
        <begin position="2367"/>
        <end position="2412"/>
    </location>
</feature>
<dbReference type="EMBL" id="GL385400">
    <property type="protein sequence ID" value="EJT71343.1"/>
    <property type="molecule type" value="Genomic_DNA"/>
</dbReference>
<evidence type="ECO:0000313" key="8">
    <source>
        <dbReference type="EnsemblFungi" id="EJT71343"/>
    </source>
</evidence>
<organism evidence="7">
    <name type="scientific">Gaeumannomyces tritici (strain R3-111a-1)</name>
    <name type="common">Wheat and barley take-all root rot fungus</name>
    <name type="synonym">Gaeumannomyces graminis var. tritici</name>
    <dbReference type="NCBI Taxonomy" id="644352"/>
    <lineage>
        <taxon>Eukaryota</taxon>
        <taxon>Fungi</taxon>
        <taxon>Dikarya</taxon>
        <taxon>Ascomycota</taxon>
        <taxon>Pezizomycotina</taxon>
        <taxon>Sordariomycetes</taxon>
        <taxon>Sordariomycetidae</taxon>
        <taxon>Magnaporthales</taxon>
        <taxon>Magnaporthaceae</taxon>
        <taxon>Gaeumannomyces</taxon>
    </lineage>
</organism>
<dbReference type="InterPro" id="IPR002110">
    <property type="entry name" value="Ankyrin_rpt"/>
</dbReference>
<dbReference type="Gene3D" id="3.40.50.300">
    <property type="entry name" value="P-loop containing nucleotide triphosphate hydrolases"/>
    <property type="match status" value="1"/>
</dbReference>
<feature type="repeat" description="ANK" evidence="3">
    <location>
        <begin position="2066"/>
        <end position="2103"/>
    </location>
</feature>
<dbReference type="SUPFAM" id="SSF48403">
    <property type="entry name" value="Ankyrin repeat"/>
    <property type="match status" value="2"/>
</dbReference>
<feature type="compositionally biased region" description="Polar residues" evidence="4">
    <location>
        <begin position="621"/>
        <end position="637"/>
    </location>
</feature>
<feature type="repeat" description="ANK" evidence="3">
    <location>
        <begin position="2249"/>
        <end position="2286"/>
    </location>
</feature>
<evidence type="ECO:0000313" key="9">
    <source>
        <dbReference type="Proteomes" id="UP000006039"/>
    </source>
</evidence>
<reference evidence="9" key="1">
    <citation type="submission" date="2010-07" db="EMBL/GenBank/DDBJ databases">
        <title>The genome sequence of Gaeumannomyces graminis var. tritici strain R3-111a-1.</title>
        <authorList>
            <consortium name="The Broad Institute Genome Sequencing Platform"/>
            <person name="Ma L.-J."/>
            <person name="Dead R."/>
            <person name="Young S."/>
            <person name="Zeng Q."/>
            <person name="Koehrsen M."/>
            <person name="Alvarado L."/>
            <person name="Berlin A."/>
            <person name="Chapman S.B."/>
            <person name="Chen Z."/>
            <person name="Freedman E."/>
            <person name="Gellesch M."/>
            <person name="Goldberg J."/>
            <person name="Griggs A."/>
            <person name="Gujja S."/>
            <person name="Heilman E.R."/>
            <person name="Heiman D."/>
            <person name="Hepburn T."/>
            <person name="Howarth C."/>
            <person name="Jen D."/>
            <person name="Larson L."/>
            <person name="Mehta T."/>
            <person name="Neiman D."/>
            <person name="Pearson M."/>
            <person name="Roberts A."/>
            <person name="Saif S."/>
            <person name="Shea T."/>
            <person name="Shenoy N."/>
            <person name="Sisk P."/>
            <person name="Stolte C."/>
            <person name="Sykes S."/>
            <person name="Walk T."/>
            <person name="White J."/>
            <person name="Yandava C."/>
            <person name="Haas B."/>
            <person name="Nusbaum C."/>
            <person name="Birren B."/>
        </authorList>
    </citation>
    <scope>NUCLEOTIDE SEQUENCE [LARGE SCALE GENOMIC DNA]</scope>
    <source>
        <strain evidence="9">R3-111a-1</strain>
    </source>
</reference>
<feature type="compositionally biased region" description="Polar residues" evidence="4">
    <location>
        <begin position="80"/>
        <end position="89"/>
    </location>
</feature>
<proteinExistence type="predicted"/>
<dbReference type="InterPro" id="IPR036770">
    <property type="entry name" value="Ankyrin_rpt-contain_sf"/>
</dbReference>
<feature type="compositionally biased region" description="Basic and acidic residues" evidence="4">
    <location>
        <begin position="1191"/>
        <end position="1201"/>
    </location>
</feature>
<dbReference type="eggNOG" id="KOG4177">
    <property type="taxonomic scope" value="Eukaryota"/>
</dbReference>
<dbReference type="PROSITE" id="PS50297">
    <property type="entry name" value="ANK_REP_REGION"/>
    <property type="match status" value="1"/>
</dbReference>
<dbReference type="RefSeq" id="XP_009226740.1">
    <property type="nucleotide sequence ID" value="XM_009228476.1"/>
</dbReference>
<feature type="domain" description="NWD NACHT-NTPase N-terminal" evidence="5">
    <location>
        <begin position="887"/>
        <end position="1097"/>
    </location>
</feature>
<reference evidence="7" key="2">
    <citation type="submission" date="2010-07" db="EMBL/GenBank/DDBJ databases">
        <authorList>
            <consortium name="The Broad Institute Genome Sequencing Platform"/>
            <consortium name="Broad Institute Genome Sequencing Center for Infectious Disease"/>
            <person name="Ma L.-J."/>
            <person name="Dead R."/>
            <person name="Young S."/>
            <person name="Zeng Q."/>
            <person name="Koehrsen M."/>
            <person name="Alvarado L."/>
            <person name="Berlin A."/>
            <person name="Chapman S.B."/>
            <person name="Chen Z."/>
            <person name="Freedman E."/>
            <person name="Gellesch M."/>
            <person name="Goldberg J."/>
            <person name="Griggs A."/>
            <person name="Gujja S."/>
            <person name="Heilman E.R."/>
            <person name="Heiman D."/>
            <person name="Hepburn T."/>
            <person name="Howarth C."/>
            <person name="Jen D."/>
            <person name="Larson L."/>
            <person name="Mehta T."/>
            <person name="Neiman D."/>
            <person name="Pearson M."/>
            <person name="Roberts A."/>
            <person name="Saif S."/>
            <person name="Shea T."/>
            <person name="Shenoy N."/>
            <person name="Sisk P."/>
            <person name="Stolte C."/>
            <person name="Sykes S."/>
            <person name="Walk T."/>
            <person name="White J."/>
            <person name="Yandava C."/>
            <person name="Haas B."/>
            <person name="Nusbaum C."/>
            <person name="Birren B."/>
        </authorList>
    </citation>
    <scope>NUCLEOTIDE SEQUENCE</scope>
    <source>
        <strain evidence="7">R3-111a-1</strain>
    </source>
</reference>
<feature type="region of interest" description="Disordered" evidence="4">
    <location>
        <begin position="341"/>
        <end position="380"/>
    </location>
</feature>
<dbReference type="Gene3D" id="1.25.40.20">
    <property type="entry name" value="Ankyrin repeat-containing domain"/>
    <property type="match status" value="3"/>
</dbReference>
<dbReference type="GeneID" id="20351060"/>
<reference evidence="8" key="4">
    <citation type="journal article" date="2015" name="G3 (Bethesda)">
        <title>Genome sequences of three phytopathogenic species of the Magnaporthaceae family of fungi.</title>
        <authorList>
            <person name="Okagaki L.H."/>
            <person name="Nunes C.C."/>
            <person name="Sailsbery J."/>
            <person name="Clay B."/>
            <person name="Brown D."/>
            <person name="John T."/>
            <person name="Oh Y."/>
            <person name="Young N."/>
            <person name="Fitzgerald M."/>
            <person name="Haas B.J."/>
            <person name="Zeng Q."/>
            <person name="Young S."/>
            <person name="Adiconis X."/>
            <person name="Fan L."/>
            <person name="Levin J.Z."/>
            <person name="Mitchell T.K."/>
            <person name="Okubara P.A."/>
            <person name="Farman M.L."/>
            <person name="Kohn L.M."/>
            <person name="Birren B."/>
            <person name="Ma L.-J."/>
            <person name="Dean R.A."/>
        </authorList>
    </citation>
    <scope>NUCLEOTIDE SEQUENCE</scope>
    <source>
        <strain evidence="8">R3-111a-1</strain>
    </source>
</reference>
<reference evidence="7" key="3">
    <citation type="submission" date="2010-09" db="EMBL/GenBank/DDBJ databases">
        <title>Annotation of Gaeumannomyces graminis var. tritici R3-111a-1.</title>
        <authorList>
            <consortium name="The Broad Institute Genome Sequencing Platform"/>
            <person name="Ma L.-J."/>
            <person name="Dead R."/>
            <person name="Young S.K."/>
            <person name="Zeng Q."/>
            <person name="Gargeya S."/>
            <person name="Fitzgerald M."/>
            <person name="Haas B."/>
            <person name="Abouelleil A."/>
            <person name="Alvarado L."/>
            <person name="Arachchi H.M."/>
            <person name="Berlin A."/>
            <person name="Brown A."/>
            <person name="Chapman S.B."/>
            <person name="Chen Z."/>
            <person name="Dunbar C."/>
            <person name="Freedman E."/>
            <person name="Gearin G."/>
            <person name="Gellesch M."/>
            <person name="Goldberg J."/>
            <person name="Griggs A."/>
            <person name="Gujja S."/>
            <person name="Heiman D."/>
            <person name="Howarth C."/>
            <person name="Larson L."/>
            <person name="Lui A."/>
            <person name="MacDonald P.J.P."/>
            <person name="Mehta T."/>
            <person name="Montmayeur A."/>
            <person name="Murphy C."/>
            <person name="Neiman D."/>
            <person name="Pearson M."/>
            <person name="Priest M."/>
            <person name="Roberts A."/>
            <person name="Saif S."/>
            <person name="Shea T."/>
            <person name="Shenoy N."/>
            <person name="Sisk P."/>
            <person name="Stolte C."/>
            <person name="Sykes S."/>
            <person name="Yandava C."/>
            <person name="Wortman J."/>
            <person name="Nusbaum C."/>
            <person name="Birren B."/>
        </authorList>
    </citation>
    <scope>NUCLEOTIDE SEQUENCE</scope>
    <source>
        <strain evidence="7">R3-111a-1</strain>
    </source>
</reference>
<feature type="compositionally biased region" description="Low complexity" evidence="4">
    <location>
        <begin position="644"/>
        <end position="663"/>
    </location>
</feature>
<dbReference type="InterPro" id="IPR056884">
    <property type="entry name" value="NPHP3-like_N"/>
</dbReference>
<dbReference type="InterPro" id="IPR031359">
    <property type="entry name" value="NACHT_N"/>
</dbReference>
<feature type="compositionally biased region" description="Low complexity" evidence="4">
    <location>
        <begin position="98"/>
        <end position="108"/>
    </location>
</feature>
<feature type="compositionally biased region" description="Polar residues" evidence="4">
    <location>
        <begin position="793"/>
        <end position="812"/>
    </location>
</feature>
<feature type="compositionally biased region" description="Low complexity" evidence="4">
    <location>
        <begin position="341"/>
        <end position="357"/>
    </location>
</feature>
<dbReference type="Pfam" id="PF12796">
    <property type="entry name" value="Ank_2"/>
    <property type="match status" value="1"/>
</dbReference>
<dbReference type="Pfam" id="PF17100">
    <property type="entry name" value="NACHT_N"/>
    <property type="match status" value="1"/>
</dbReference>
<evidence type="ECO:0000256" key="2">
    <source>
        <dbReference type="ARBA" id="ARBA00023043"/>
    </source>
</evidence>
<feature type="region of interest" description="Disordered" evidence="4">
    <location>
        <begin position="248"/>
        <end position="274"/>
    </location>
</feature>
<name>J3PAS7_GAET3</name>
<feature type="compositionally biased region" description="Polar residues" evidence="4">
    <location>
        <begin position="693"/>
        <end position="702"/>
    </location>
</feature>
<dbReference type="InterPro" id="IPR027417">
    <property type="entry name" value="P-loop_NTPase"/>
</dbReference>
<protein>
    <submittedName>
        <fullName evidence="7 8">Uncharacterized protein</fullName>
    </submittedName>
</protein>
<feature type="compositionally biased region" description="Low complexity" evidence="4">
    <location>
        <begin position="822"/>
        <end position="838"/>
    </location>
</feature>
<evidence type="ECO:0000313" key="7">
    <source>
        <dbReference type="EMBL" id="EJT71343.1"/>
    </source>
</evidence>
<feature type="compositionally biased region" description="Low complexity" evidence="4">
    <location>
        <begin position="427"/>
        <end position="463"/>
    </location>
</feature>
<dbReference type="PROSITE" id="PS50088">
    <property type="entry name" value="ANK_REPEAT"/>
    <property type="match status" value="5"/>
</dbReference>
<reference evidence="8" key="5">
    <citation type="submission" date="2018-04" db="UniProtKB">
        <authorList>
            <consortium name="EnsemblFungi"/>
        </authorList>
    </citation>
    <scope>IDENTIFICATION</scope>
    <source>
        <strain evidence="8">R3-111a-1</strain>
    </source>
</reference>
<dbReference type="Pfam" id="PF24883">
    <property type="entry name" value="NPHP3_N"/>
    <property type="match status" value="1"/>
</dbReference>
<feature type="compositionally biased region" description="Pro residues" evidence="4">
    <location>
        <begin position="1"/>
        <end position="10"/>
    </location>
</feature>
<dbReference type="SMART" id="SM00248">
    <property type="entry name" value="ANK"/>
    <property type="match status" value="10"/>
</dbReference>
<dbReference type="HOGENOM" id="CLU_228347_0_0_1"/>
<evidence type="ECO:0000256" key="4">
    <source>
        <dbReference type="SAM" id="MobiDB-lite"/>
    </source>
</evidence>
<dbReference type="PANTHER" id="PTHR24126">
    <property type="entry name" value="ANKYRIN REPEAT, PH AND SEC7 DOMAIN CONTAINING PROTEIN SECG-RELATED"/>
    <property type="match status" value="1"/>
</dbReference>
<dbReference type="PANTHER" id="PTHR24126:SF14">
    <property type="entry name" value="ANK_REP_REGION DOMAIN-CONTAINING PROTEIN"/>
    <property type="match status" value="1"/>
</dbReference>
<keyword evidence="1" id="KW-0677">Repeat</keyword>
<accession>J3PAS7</accession>
<evidence type="ECO:0000259" key="5">
    <source>
        <dbReference type="Pfam" id="PF17100"/>
    </source>
</evidence>
<feature type="region of interest" description="Disordered" evidence="4">
    <location>
        <begin position="1600"/>
        <end position="1623"/>
    </location>
</feature>
<evidence type="ECO:0000256" key="3">
    <source>
        <dbReference type="PROSITE-ProRule" id="PRU00023"/>
    </source>
</evidence>
<dbReference type="Proteomes" id="UP000006039">
    <property type="component" value="Unassembled WGS sequence"/>
</dbReference>
<feature type="region of interest" description="Disordered" evidence="4">
    <location>
        <begin position="393"/>
        <end position="463"/>
    </location>
</feature>
<feature type="compositionally biased region" description="Polar residues" evidence="4">
    <location>
        <begin position="406"/>
        <end position="418"/>
    </location>
</feature>
<feature type="compositionally biased region" description="Pro residues" evidence="4">
    <location>
        <begin position="363"/>
        <end position="374"/>
    </location>
</feature>
<keyword evidence="9" id="KW-1185">Reference proteome</keyword>